<dbReference type="eggNOG" id="ENOG502SZC6">
    <property type="taxonomic scope" value="Eukaryota"/>
</dbReference>
<gene>
    <name evidence="2" type="ORF">THAOC_35564</name>
</gene>
<feature type="region of interest" description="Disordered" evidence="1">
    <location>
        <begin position="642"/>
        <end position="662"/>
    </location>
</feature>
<feature type="compositionally biased region" description="Acidic residues" evidence="1">
    <location>
        <begin position="761"/>
        <end position="772"/>
    </location>
</feature>
<feature type="compositionally biased region" description="Basic and acidic residues" evidence="1">
    <location>
        <begin position="440"/>
        <end position="457"/>
    </location>
</feature>
<keyword evidence="3" id="KW-1185">Reference proteome</keyword>
<sequence length="1244" mass="135676">MLFRPPLHIDYSARAQDLIALDRENRKAACRIVPRVPGGDTDGVAGDGPSSSRGTAEQGSGRRREPGTDRGGAVSERPTGRIRSLLDTLGPAIAPSGDALRDVEGATGGPTRGRRLAVKDGTAAVLLGIGSSVTMVSNLALDVDDDLDVLGRWQSARTALRGSDFARMASRAHRPELARGRVDAKVGDGPSRTRLPRPDANLVADLARACERSVETDAPDYGSRLYGVPLAEFLDADGASRDGATLPALELRDLSIIRLDPTLDPVEANDERVLPAARMLRTVGEVYSAVSVMKQIRPPHVIRPKENGPKRKSFPVRRPQYAFLDDLARGSGSGRGSLEIDPFGCCSSDVPAFPRKITLDRDISLDTRHETIDEPCSVSPSLLPAFTSTLAFGGKKHASSDRPRPIASVRGVGSVGALAGVVGASSATCLFIPKPKMPSRRSEVEDKRREDETTRRETRGALISAVRSCVPPFTGAPGDTELLQSQCEQYPMKSWFHCDAGPNEPVHEDLLQIKRKAFCLHAKSKSSVEHARTCLATGSSSKRTLSGRYIYKSFLTNDKIEPKVFQRRYLAMLVMRRQTEPGGSCLSLTRIDPSDFYFVRTAMASFAEAFARKRTLAPDKKSTKAGKRGAVLSIKTKRHGIINLPSKKEPKGSTAESTSKEGREVFGTALVEAILSTYQGETAESSRDIMDSLMQVVEEDSLRIRGELLHLSDKAQALNDKSNGDESANKRGRVSTPPPPSSGEPCAPVASAGEKRKVEEAIDLTLDDEDGDGEKKEKKKKRKKQKKKKRQHADVDIPAEEESTSPRKRRRPLVEQSSNMPREEYANGAVGSKPIQVTIGVTPINPPSKRVRQNDKYGETAEEKDKPTVSFRENPNNTDKTLVEERSPASVSDDVCRDLACPSTADSRPLNLFKTPRTDGDSQLRPNASDANHDSRCSIQDTRQDVESRRDESGGEAARVEHQPYAAEAARVEHQPYAAEDTNRPPGRQFTLLTSERFLETFPLVVTEMATGRWVQTLTDYEQEMIQNANMSQSVVVADCQLVDQMGVDIELADGGGIIVQQVSSWQNREGGGYKAFLRYLVDLAASARYNHLAVVLCVDTVLTDGLSQDILTIQNSVICHCNISFDYCAPRTFASAILLRVASSTESSPPIVDIGDVLSDFEVLERVRFLLDMIPLMTVHQALRVLGQESGLCDTSGAALNELFRLARESTSDQFPHNVPIPLATAQQLQAVLKCDLSFATSV</sequence>
<comment type="caution">
    <text evidence="2">The sequence shown here is derived from an EMBL/GenBank/DDBJ whole genome shotgun (WGS) entry which is preliminary data.</text>
</comment>
<name>K0R364_THAOC</name>
<feature type="compositionally biased region" description="Basic and acidic residues" evidence="1">
    <location>
        <begin position="931"/>
        <end position="960"/>
    </location>
</feature>
<dbReference type="AlphaFoldDB" id="K0R364"/>
<dbReference type="Proteomes" id="UP000266841">
    <property type="component" value="Unassembled WGS sequence"/>
</dbReference>
<proteinExistence type="predicted"/>
<dbReference type="OrthoDB" id="49519at2759"/>
<reference evidence="2 3" key="1">
    <citation type="journal article" date="2012" name="Genome Biol.">
        <title>Genome and low-iron response of an oceanic diatom adapted to chronic iron limitation.</title>
        <authorList>
            <person name="Lommer M."/>
            <person name="Specht M."/>
            <person name="Roy A.S."/>
            <person name="Kraemer L."/>
            <person name="Andreson R."/>
            <person name="Gutowska M.A."/>
            <person name="Wolf J."/>
            <person name="Bergner S.V."/>
            <person name="Schilhabel M.B."/>
            <person name="Klostermeier U.C."/>
            <person name="Beiko R.G."/>
            <person name="Rosenstiel P."/>
            <person name="Hippler M."/>
            <person name="Laroche J."/>
        </authorList>
    </citation>
    <scope>NUCLEOTIDE SEQUENCE [LARGE SCALE GENOMIC DNA]</scope>
    <source>
        <strain evidence="2 3">CCMP1005</strain>
    </source>
</reference>
<organism evidence="2 3">
    <name type="scientific">Thalassiosira oceanica</name>
    <name type="common">Marine diatom</name>
    <dbReference type="NCBI Taxonomy" id="159749"/>
    <lineage>
        <taxon>Eukaryota</taxon>
        <taxon>Sar</taxon>
        <taxon>Stramenopiles</taxon>
        <taxon>Ochrophyta</taxon>
        <taxon>Bacillariophyta</taxon>
        <taxon>Coscinodiscophyceae</taxon>
        <taxon>Thalassiosirophycidae</taxon>
        <taxon>Thalassiosirales</taxon>
        <taxon>Thalassiosiraceae</taxon>
        <taxon>Thalassiosira</taxon>
    </lineage>
</organism>
<feature type="compositionally biased region" description="Polar residues" evidence="1">
    <location>
        <begin position="49"/>
        <end position="58"/>
    </location>
</feature>
<feature type="region of interest" description="Disordered" evidence="1">
    <location>
        <begin position="437"/>
        <end position="457"/>
    </location>
</feature>
<dbReference type="OMA" id="RVEHQPY"/>
<evidence type="ECO:0000313" key="3">
    <source>
        <dbReference type="Proteomes" id="UP000266841"/>
    </source>
</evidence>
<evidence type="ECO:0000313" key="2">
    <source>
        <dbReference type="EMBL" id="EJK45804.1"/>
    </source>
</evidence>
<dbReference type="EMBL" id="AGNL01048234">
    <property type="protein sequence ID" value="EJK45804.1"/>
    <property type="molecule type" value="Genomic_DNA"/>
</dbReference>
<accession>K0R364</accession>
<feature type="compositionally biased region" description="Basic and acidic residues" evidence="1">
    <location>
        <begin position="852"/>
        <end position="867"/>
    </location>
</feature>
<feature type="compositionally biased region" description="Polar residues" evidence="1">
    <location>
        <begin position="871"/>
        <end position="880"/>
    </location>
</feature>
<feature type="region of interest" description="Disordered" evidence="1">
    <location>
        <begin position="715"/>
        <end position="960"/>
    </location>
</feature>
<evidence type="ECO:0000256" key="1">
    <source>
        <dbReference type="SAM" id="MobiDB-lite"/>
    </source>
</evidence>
<protein>
    <submittedName>
        <fullName evidence="2">Uncharacterized protein</fullName>
    </submittedName>
</protein>
<feature type="compositionally biased region" description="Basic residues" evidence="1">
    <location>
        <begin position="777"/>
        <end position="791"/>
    </location>
</feature>
<feature type="region of interest" description="Disordered" evidence="1">
    <location>
        <begin position="32"/>
        <end position="81"/>
    </location>
</feature>